<evidence type="ECO:0008006" key="3">
    <source>
        <dbReference type="Google" id="ProtNLM"/>
    </source>
</evidence>
<evidence type="ECO:0000256" key="1">
    <source>
        <dbReference type="SAM" id="MobiDB-lite"/>
    </source>
</evidence>
<protein>
    <recommendedName>
        <fullName evidence="3">DUF1364 family protein</fullName>
    </recommendedName>
</protein>
<organism evidence="2">
    <name type="scientific">Variovorax paradoxus</name>
    <dbReference type="NCBI Taxonomy" id="34073"/>
    <lineage>
        <taxon>Bacteria</taxon>
        <taxon>Pseudomonadati</taxon>
        <taxon>Pseudomonadota</taxon>
        <taxon>Betaproteobacteria</taxon>
        <taxon>Burkholderiales</taxon>
        <taxon>Comamonadaceae</taxon>
        <taxon>Variovorax</taxon>
    </lineage>
</organism>
<dbReference type="EMBL" id="LR743507">
    <property type="protein sequence ID" value="CAA2106067.1"/>
    <property type="molecule type" value="Genomic_DNA"/>
</dbReference>
<evidence type="ECO:0000313" key="2">
    <source>
        <dbReference type="EMBL" id="CAA2106067.1"/>
    </source>
</evidence>
<accession>A0A679IYR1</accession>
<proteinExistence type="predicted"/>
<dbReference type="Pfam" id="PF07102">
    <property type="entry name" value="YbcO"/>
    <property type="match status" value="1"/>
</dbReference>
<sequence length="184" mass="20155">MKRSPMPRGTGFKRPEFASAPRLAPDRNPLAPLRPVVRRGTYAAPRAAAAIPKTPRREIPHLLTMARGKPCLFLLAGICNHNPETTVAAHSNWAQHGGKGGARKADDCYSAWACFACHTWLDSGPTDSEKKRMAFMFAHLSQVNHWRRIASDPSSKPRDRAAAQLALDHLNATPVGQQETACSE</sequence>
<dbReference type="InterPro" id="IPR010774">
    <property type="entry name" value="YbcO"/>
</dbReference>
<dbReference type="AlphaFoldDB" id="A0A679IYR1"/>
<dbReference type="Gene3D" id="3.30.50.20">
    <property type="entry name" value="prophage-derive protein ybcO"/>
    <property type="match status" value="1"/>
</dbReference>
<reference evidence="2" key="1">
    <citation type="submission" date="2019-12" db="EMBL/GenBank/DDBJ databases">
        <authorList>
            <person name="Cremers G."/>
        </authorList>
    </citation>
    <scope>NUCLEOTIDE SEQUENCE</scope>
    <source>
        <strain evidence="2">Vvax</strain>
    </source>
</reference>
<gene>
    <name evidence="2" type="ORF">VVAX_03564</name>
</gene>
<name>A0A679IYR1_VARPD</name>
<feature type="region of interest" description="Disordered" evidence="1">
    <location>
        <begin position="1"/>
        <end position="32"/>
    </location>
</feature>